<proteinExistence type="predicted"/>
<dbReference type="SUPFAM" id="SSF53756">
    <property type="entry name" value="UDP-Glycosyltransferase/glycogen phosphorylase"/>
    <property type="match status" value="1"/>
</dbReference>
<dbReference type="InterPro" id="IPR038577">
    <property type="entry name" value="GT10-like_C_sf"/>
</dbReference>
<dbReference type="EMBL" id="JAQMWT010000009">
    <property type="protein sequence ID" value="KAJ8614200.1"/>
    <property type="molecule type" value="Genomic_DNA"/>
</dbReference>
<protein>
    <recommendedName>
        <fullName evidence="3">Glycosyltransferase</fullName>
    </recommendedName>
</protein>
<dbReference type="AlphaFoldDB" id="A0AAD7UPX0"/>
<dbReference type="Gene3D" id="3.40.50.11660">
    <property type="entry name" value="Glycosyl transferase family 10, C-terminal domain"/>
    <property type="match status" value="1"/>
</dbReference>
<evidence type="ECO:0008006" key="3">
    <source>
        <dbReference type="Google" id="ProtNLM"/>
    </source>
</evidence>
<organism evidence="1 2">
    <name type="scientific">Chrysophaeum taylorii</name>
    <dbReference type="NCBI Taxonomy" id="2483200"/>
    <lineage>
        <taxon>Eukaryota</taxon>
        <taxon>Sar</taxon>
        <taxon>Stramenopiles</taxon>
        <taxon>Ochrophyta</taxon>
        <taxon>Pelagophyceae</taxon>
        <taxon>Pelagomonadales</taxon>
        <taxon>Pelagomonadaceae</taxon>
        <taxon>Chrysophaeum</taxon>
    </lineage>
</organism>
<comment type="caution">
    <text evidence="1">The sequence shown here is derived from an EMBL/GenBank/DDBJ whole genome shotgun (WGS) entry which is preliminary data.</text>
</comment>
<accession>A0AAD7UPX0</accession>
<keyword evidence="2" id="KW-1185">Reference proteome</keyword>
<evidence type="ECO:0000313" key="2">
    <source>
        <dbReference type="Proteomes" id="UP001230188"/>
    </source>
</evidence>
<dbReference type="Proteomes" id="UP001230188">
    <property type="component" value="Unassembled WGS sequence"/>
</dbReference>
<sequence length="285" mass="32032">MIEALVLTRFDAARQRALARKIVGEWAGEPLAPPGFLDLEVRLAFDVFVEVYIDCPERRTMRECPKCLFLLEPEEVSGATSTQGFDVVFGHKPQRGNWRFFGHGGAWVLPENPTKKYFRASIICGDKYQTEGHKLRRAAWDLPLERFKSRGSVLEGGTELDASPPAAKAVAIAEFAYHVVVENVRSPGYFTEKLVDALLLKAVPIYYGAPDIGDYFDTSGFIIVQTKDHIHAALAHLTQADYEARRPAIERNFTTATDHWVDLQSRMQLAIDDFLSCGGKDRKQK</sequence>
<gene>
    <name evidence="1" type="ORF">CTAYLR_001097</name>
</gene>
<name>A0AAD7UPX0_9STRA</name>
<evidence type="ECO:0000313" key="1">
    <source>
        <dbReference type="EMBL" id="KAJ8614200.1"/>
    </source>
</evidence>
<reference evidence="1" key="1">
    <citation type="submission" date="2023-01" db="EMBL/GenBank/DDBJ databases">
        <title>Metagenome sequencing of chrysophaentin producing Chrysophaeum taylorii.</title>
        <authorList>
            <person name="Davison J."/>
            <person name="Bewley C."/>
        </authorList>
    </citation>
    <scope>NUCLEOTIDE SEQUENCE</scope>
    <source>
        <strain evidence="1">NIES-1699</strain>
    </source>
</reference>